<dbReference type="EMBL" id="LAVA02000080">
    <property type="protein sequence ID" value="OIJ64471.1"/>
    <property type="molecule type" value="Genomic_DNA"/>
</dbReference>
<dbReference type="GO" id="GO:0003700">
    <property type="term" value="F:DNA-binding transcription factor activity"/>
    <property type="evidence" value="ECO:0007669"/>
    <property type="project" value="TreeGrafter"/>
</dbReference>
<dbReference type="Pfam" id="PF09339">
    <property type="entry name" value="HTH_IclR"/>
    <property type="match status" value="1"/>
</dbReference>
<dbReference type="InterPro" id="IPR014757">
    <property type="entry name" value="Tscrpt_reg_IclR_C"/>
</dbReference>
<dbReference type="GO" id="GO:0045892">
    <property type="term" value="P:negative regulation of DNA-templated transcription"/>
    <property type="evidence" value="ECO:0007669"/>
    <property type="project" value="TreeGrafter"/>
</dbReference>
<dbReference type="GO" id="GO:0003677">
    <property type="term" value="F:DNA binding"/>
    <property type="evidence" value="ECO:0007669"/>
    <property type="project" value="UniProtKB-KW"/>
</dbReference>
<feature type="domain" description="IclR-ED" evidence="10">
    <location>
        <begin position="72"/>
        <end position="238"/>
    </location>
</feature>
<dbReference type="Pfam" id="PF01614">
    <property type="entry name" value="IclR_C"/>
    <property type="match status" value="2"/>
</dbReference>
<dbReference type="InterPro" id="IPR036390">
    <property type="entry name" value="WH_DNA-bd_sf"/>
</dbReference>
<dbReference type="PANTHER" id="PTHR30136">
    <property type="entry name" value="HELIX-TURN-HELIX TRANSCRIPTIONAL REGULATOR, ICLR FAMILY"/>
    <property type="match status" value="1"/>
</dbReference>
<evidence type="ECO:0000313" key="11">
    <source>
        <dbReference type="EMBL" id="OIJ64471.1"/>
    </source>
</evidence>
<gene>
    <name evidence="11" type="ORF">WN71_028880</name>
</gene>
<proteinExistence type="predicted"/>
<evidence type="ECO:0000256" key="1">
    <source>
        <dbReference type="ARBA" id="ARBA00022798"/>
    </source>
</evidence>
<feature type="compositionally biased region" description="Low complexity" evidence="8">
    <location>
        <begin position="257"/>
        <end position="278"/>
    </location>
</feature>
<evidence type="ECO:0000256" key="8">
    <source>
        <dbReference type="SAM" id="MobiDB-lite"/>
    </source>
</evidence>
<evidence type="ECO:0000256" key="4">
    <source>
        <dbReference type="ARBA" id="ARBA00023159"/>
    </source>
</evidence>
<evidence type="ECO:0000313" key="12">
    <source>
        <dbReference type="Proteomes" id="UP000034196"/>
    </source>
</evidence>
<protein>
    <recommendedName>
        <fullName evidence="7">Glycerol operon regulatory protein</fullName>
    </recommendedName>
</protein>
<accession>A0A1J4NQ22</accession>
<feature type="domain" description="HTH iclR-type" evidence="9">
    <location>
        <begin position="11"/>
        <end position="71"/>
    </location>
</feature>
<sequence length="278" mass="28389">MTDAVREPHFVRSLERGLAVIRTLGAARRDLTLSQVAYSCGLTRAAARRFLLTLTDLGYVRTDGRAFRLTPRVLELGHGYLSGLTLPGIAAPHLVALAETAGEPAFLCVLDGADVVHVARVPARRLMAADVAVGSRFPAADTAAGRMLLAHAPGAATAPEPLRADLIRLRGRGFAVVDGELEPGMRGVAAPVRDRGGEVVAAVTVLAHAGRVSRAAVRRDVLPALREAVARIEADLAPAGAAGAACAGPTGPGAPGGFAPTAPTDPGPGAAPGTGTRR</sequence>
<evidence type="ECO:0000256" key="3">
    <source>
        <dbReference type="ARBA" id="ARBA00023125"/>
    </source>
</evidence>
<dbReference type="GO" id="GO:0006071">
    <property type="term" value="P:glycerol metabolic process"/>
    <property type="evidence" value="ECO:0007669"/>
    <property type="project" value="UniProtKB-KW"/>
</dbReference>
<dbReference type="PANTHER" id="PTHR30136:SF34">
    <property type="entry name" value="TRANSCRIPTIONAL REGULATOR"/>
    <property type="match status" value="1"/>
</dbReference>
<keyword evidence="5" id="KW-0804">Transcription</keyword>
<comment type="caution">
    <text evidence="11">The sequence shown here is derived from an EMBL/GenBank/DDBJ whole genome shotgun (WGS) entry which is preliminary data.</text>
</comment>
<reference evidence="11" key="1">
    <citation type="submission" date="2016-10" db="EMBL/GenBank/DDBJ databases">
        <title>Genome sequence of Streptomyces mangrovisoli MUSC 149.</title>
        <authorList>
            <person name="Lee L.-H."/>
            <person name="Ser H.-L."/>
        </authorList>
    </citation>
    <scope>NUCLEOTIDE SEQUENCE [LARGE SCALE GENOMIC DNA]</scope>
    <source>
        <strain evidence="11">MUSC 149</strain>
    </source>
</reference>
<dbReference type="PROSITE" id="PS51078">
    <property type="entry name" value="ICLR_ED"/>
    <property type="match status" value="1"/>
</dbReference>
<evidence type="ECO:0000256" key="6">
    <source>
        <dbReference type="ARBA" id="ARBA00058938"/>
    </source>
</evidence>
<dbReference type="Gene3D" id="1.10.10.10">
    <property type="entry name" value="Winged helix-like DNA-binding domain superfamily/Winged helix DNA-binding domain"/>
    <property type="match status" value="1"/>
</dbReference>
<dbReference type="STRING" id="1428628.WN71_028880"/>
<keyword evidence="12" id="KW-1185">Reference proteome</keyword>
<dbReference type="SUPFAM" id="SSF46785">
    <property type="entry name" value="Winged helix' DNA-binding domain"/>
    <property type="match status" value="1"/>
</dbReference>
<keyword evidence="2" id="KW-0805">Transcription regulation</keyword>
<name>A0A1J4NQ22_9ACTN</name>
<evidence type="ECO:0000256" key="2">
    <source>
        <dbReference type="ARBA" id="ARBA00023015"/>
    </source>
</evidence>
<dbReference type="Gene3D" id="3.30.450.40">
    <property type="match status" value="1"/>
</dbReference>
<dbReference type="InterPro" id="IPR029016">
    <property type="entry name" value="GAF-like_dom_sf"/>
</dbReference>
<dbReference type="SMART" id="SM00346">
    <property type="entry name" value="HTH_ICLR"/>
    <property type="match status" value="1"/>
</dbReference>
<dbReference type="InterPro" id="IPR050707">
    <property type="entry name" value="HTH_MetabolicPath_Reg"/>
</dbReference>
<evidence type="ECO:0000256" key="5">
    <source>
        <dbReference type="ARBA" id="ARBA00023163"/>
    </source>
</evidence>
<dbReference type="Proteomes" id="UP000034196">
    <property type="component" value="Unassembled WGS sequence"/>
</dbReference>
<dbReference type="SUPFAM" id="SSF55781">
    <property type="entry name" value="GAF domain-like"/>
    <property type="match status" value="1"/>
</dbReference>
<keyword evidence="1" id="KW-0319">Glycerol metabolism</keyword>
<evidence type="ECO:0000259" key="10">
    <source>
        <dbReference type="PROSITE" id="PS51078"/>
    </source>
</evidence>
<organism evidence="11 12">
    <name type="scientific">Streptomyces mangrovisoli</name>
    <dbReference type="NCBI Taxonomy" id="1428628"/>
    <lineage>
        <taxon>Bacteria</taxon>
        <taxon>Bacillati</taxon>
        <taxon>Actinomycetota</taxon>
        <taxon>Actinomycetes</taxon>
        <taxon>Kitasatosporales</taxon>
        <taxon>Streptomycetaceae</taxon>
        <taxon>Streptomyces</taxon>
    </lineage>
</organism>
<evidence type="ECO:0000259" key="9">
    <source>
        <dbReference type="PROSITE" id="PS51077"/>
    </source>
</evidence>
<evidence type="ECO:0000256" key="7">
    <source>
        <dbReference type="ARBA" id="ARBA00070406"/>
    </source>
</evidence>
<feature type="region of interest" description="Disordered" evidence="8">
    <location>
        <begin position="242"/>
        <end position="278"/>
    </location>
</feature>
<dbReference type="OrthoDB" id="9807558at2"/>
<dbReference type="InterPro" id="IPR005471">
    <property type="entry name" value="Tscrpt_reg_IclR_N"/>
</dbReference>
<dbReference type="FunFam" id="1.10.10.10:FF:000056">
    <property type="entry name" value="IclR family transcriptional regulator"/>
    <property type="match status" value="1"/>
</dbReference>
<comment type="function">
    <text evidence="6">May be an activator protein for the gylABX operon.</text>
</comment>
<keyword evidence="4" id="KW-0010">Activator</keyword>
<dbReference type="RefSeq" id="WP_046589608.1">
    <property type="nucleotide sequence ID" value="NZ_LAVA02000080.1"/>
</dbReference>
<keyword evidence="3" id="KW-0238">DNA-binding</keyword>
<dbReference type="AlphaFoldDB" id="A0A1J4NQ22"/>
<dbReference type="InterPro" id="IPR036388">
    <property type="entry name" value="WH-like_DNA-bd_sf"/>
</dbReference>
<dbReference type="PROSITE" id="PS51077">
    <property type="entry name" value="HTH_ICLR"/>
    <property type="match status" value="1"/>
</dbReference>